<dbReference type="EMBL" id="ABDF02000003">
    <property type="protein sequence ID" value="EHK25733.1"/>
    <property type="molecule type" value="Genomic_DNA"/>
</dbReference>
<gene>
    <name evidence="2" type="ORF">TRIVIDRAFT_62400</name>
</gene>
<proteinExistence type="predicted"/>
<evidence type="ECO:0000313" key="2">
    <source>
        <dbReference type="EMBL" id="EHK25733.1"/>
    </source>
</evidence>
<feature type="region of interest" description="Disordered" evidence="1">
    <location>
        <begin position="122"/>
        <end position="190"/>
    </location>
</feature>
<feature type="region of interest" description="Disordered" evidence="1">
    <location>
        <begin position="1"/>
        <end position="32"/>
    </location>
</feature>
<evidence type="ECO:0000256" key="1">
    <source>
        <dbReference type="SAM" id="MobiDB-lite"/>
    </source>
</evidence>
<dbReference type="Proteomes" id="UP000007115">
    <property type="component" value="Unassembled WGS sequence"/>
</dbReference>
<dbReference type="HOGENOM" id="CLU_1428177_0_0_1"/>
<protein>
    <submittedName>
        <fullName evidence="2">Uncharacterized protein</fullName>
    </submittedName>
</protein>
<dbReference type="GeneID" id="25796346"/>
<dbReference type="AlphaFoldDB" id="G9MJS1"/>
<name>G9MJS1_HYPVG</name>
<comment type="caution">
    <text evidence="2">The sequence shown here is derived from an EMBL/GenBank/DDBJ whole genome shotgun (WGS) entry which is preliminary data.</text>
</comment>
<reference evidence="2 3" key="1">
    <citation type="journal article" date="2011" name="Genome Biol.">
        <title>Comparative genome sequence analysis underscores mycoparasitism as the ancestral life style of Trichoderma.</title>
        <authorList>
            <person name="Kubicek C.P."/>
            <person name="Herrera-Estrella A."/>
            <person name="Seidl-Seiboth V."/>
            <person name="Martinez D.A."/>
            <person name="Druzhinina I.S."/>
            <person name="Thon M."/>
            <person name="Zeilinger S."/>
            <person name="Casas-Flores S."/>
            <person name="Horwitz B.A."/>
            <person name="Mukherjee P.K."/>
            <person name="Mukherjee M."/>
            <person name="Kredics L."/>
            <person name="Alcaraz L.D."/>
            <person name="Aerts A."/>
            <person name="Antal Z."/>
            <person name="Atanasova L."/>
            <person name="Cervantes-Badillo M.G."/>
            <person name="Challacombe J."/>
            <person name="Chertkov O."/>
            <person name="McCluskey K."/>
            <person name="Coulpier F."/>
            <person name="Deshpande N."/>
            <person name="von Doehren H."/>
            <person name="Ebbole D.J."/>
            <person name="Esquivel-Naranjo E.U."/>
            <person name="Fekete E."/>
            <person name="Flipphi M."/>
            <person name="Glaser F."/>
            <person name="Gomez-Rodriguez E.Y."/>
            <person name="Gruber S."/>
            <person name="Han C."/>
            <person name="Henrissat B."/>
            <person name="Hermosa R."/>
            <person name="Hernandez-Onate M."/>
            <person name="Karaffa L."/>
            <person name="Kosti I."/>
            <person name="Le Crom S."/>
            <person name="Lindquist E."/>
            <person name="Lucas S."/>
            <person name="Luebeck M."/>
            <person name="Luebeck P.S."/>
            <person name="Margeot A."/>
            <person name="Metz B."/>
            <person name="Misra M."/>
            <person name="Nevalainen H."/>
            <person name="Omann M."/>
            <person name="Packer N."/>
            <person name="Perrone G."/>
            <person name="Uresti-Rivera E.E."/>
            <person name="Salamov A."/>
            <person name="Schmoll M."/>
            <person name="Seiboth B."/>
            <person name="Shapiro H."/>
            <person name="Sukno S."/>
            <person name="Tamayo-Ramos J.A."/>
            <person name="Tisch D."/>
            <person name="Wiest A."/>
            <person name="Wilkinson H.H."/>
            <person name="Zhang M."/>
            <person name="Coutinho P.M."/>
            <person name="Kenerley C.M."/>
            <person name="Monte E."/>
            <person name="Baker S.E."/>
            <person name="Grigoriev I.V."/>
        </authorList>
    </citation>
    <scope>NUCLEOTIDE SEQUENCE [LARGE SCALE GENOMIC DNA]</scope>
    <source>
        <strain evidence="3">Gv29-8 / FGSC 10586</strain>
    </source>
</reference>
<feature type="region of interest" description="Disordered" evidence="1">
    <location>
        <begin position="86"/>
        <end position="106"/>
    </location>
</feature>
<feature type="compositionally biased region" description="Polar residues" evidence="1">
    <location>
        <begin position="1"/>
        <end position="17"/>
    </location>
</feature>
<keyword evidence="3" id="KW-1185">Reference proteome</keyword>
<dbReference type="RefSeq" id="XP_013959934.1">
    <property type="nucleotide sequence ID" value="XM_014104459.1"/>
</dbReference>
<dbReference type="InParanoid" id="G9MJS1"/>
<accession>G9MJS1</accession>
<organism evidence="2 3">
    <name type="scientific">Hypocrea virens (strain Gv29-8 / FGSC 10586)</name>
    <name type="common">Gliocladium virens</name>
    <name type="synonym">Trichoderma virens</name>
    <dbReference type="NCBI Taxonomy" id="413071"/>
    <lineage>
        <taxon>Eukaryota</taxon>
        <taxon>Fungi</taxon>
        <taxon>Dikarya</taxon>
        <taxon>Ascomycota</taxon>
        <taxon>Pezizomycotina</taxon>
        <taxon>Sordariomycetes</taxon>
        <taxon>Hypocreomycetidae</taxon>
        <taxon>Hypocreales</taxon>
        <taxon>Hypocreaceae</taxon>
        <taxon>Trichoderma</taxon>
    </lineage>
</organism>
<sequence length="190" mass="20955">MAFRSTGQLPSEADQNTSPPPNERQGHPPRPNAIFELFAVRRGGLAAHGTAAWEARRRVGRAPRRRAGEAMPVLNGVLCDAAIQERSDSDEHWAANVSDDGIGMENEENKVNMVEEDHDLEMPDQDAINPPIEQVEMDSASTQQQFERDEADEEPPTTETDPQSIIDMATEEIHHGNPTTRDSCEDASTS</sequence>
<feature type="compositionally biased region" description="Polar residues" evidence="1">
    <location>
        <begin position="177"/>
        <end position="190"/>
    </location>
</feature>
<dbReference type="VEuPathDB" id="FungiDB:TRIVIDRAFT_62400"/>
<evidence type="ECO:0000313" key="3">
    <source>
        <dbReference type="Proteomes" id="UP000007115"/>
    </source>
</evidence>